<dbReference type="GO" id="GO:0051382">
    <property type="term" value="P:kinetochore assembly"/>
    <property type="evidence" value="ECO:0007669"/>
    <property type="project" value="InterPro"/>
</dbReference>
<dbReference type="SUPFAM" id="SSF51182">
    <property type="entry name" value="RmlC-like cupins"/>
    <property type="match status" value="1"/>
</dbReference>
<evidence type="ECO:0000256" key="3">
    <source>
        <dbReference type="ARBA" id="ARBA00023125"/>
    </source>
</evidence>
<feature type="compositionally biased region" description="Polar residues" evidence="7">
    <location>
        <begin position="146"/>
        <end position="156"/>
    </location>
</feature>
<feature type="region of interest" description="Disordered" evidence="7">
    <location>
        <begin position="549"/>
        <end position="588"/>
    </location>
</feature>
<comment type="function">
    <text evidence="5">Component of the kinetochore, a multiprotein complex that assembles on centromeric DNA and attaches chromosomes to spindle microtubules, mediating chromosome segregation and sister chromatid segregation during meiosis and mitosis. Component of the inner kinetochore constitutive centromere-associated network (CCAN), which serves as a structural platform for outer kinetochore assembly.</text>
</comment>
<evidence type="ECO:0000256" key="4">
    <source>
        <dbReference type="ARBA" id="ARBA00023242"/>
    </source>
</evidence>
<dbReference type="InterPro" id="IPR028386">
    <property type="entry name" value="CENP-C/Mif2/cnp3"/>
</dbReference>
<dbReference type="PANTHER" id="PTHR16684">
    <property type="entry name" value="CENTROMERE PROTEIN C"/>
    <property type="match status" value="1"/>
</dbReference>
<dbReference type="Proteomes" id="UP000092993">
    <property type="component" value="Unassembled WGS sequence"/>
</dbReference>
<dbReference type="GO" id="GO:0051315">
    <property type="term" value="P:attachment of mitotic spindle microtubules to kinetochore"/>
    <property type="evidence" value="ECO:0007669"/>
    <property type="project" value="TreeGrafter"/>
</dbReference>
<protein>
    <recommendedName>
        <fullName evidence="6">CENP-C homolog</fullName>
    </recommendedName>
</protein>
<evidence type="ECO:0000256" key="7">
    <source>
        <dbReference type="SAM" id="MobiDB-lite"/>
    </source>
</evidence>
<dbReference type="OrthoDB" id="1939643at2759"/>
<feature type="compositionally biased region" description="Acidic residues" evidence="7">
    <location>
        <begin position="260"/>
        <end position="272"/>
    </location>
</feature>
<evidence type="ECO:0000313" key="10">
    <source>
        <dbReference type="Proteomes" id="UP000092993"/>
    </source>
</evidence>
<feature type="region of interest" description="Disordered" evidence="7">
    <location>
        <begin position="374"/>
        <end position="405"/>
    </location>
</feature>
<evidence type="ECO:0000256" key="5">
    <source>
        <dbReference type="ARBA" id="ARBA00057947"/>
    </source>
</evidence>
<sequence length="588" mass="65593">MPVSARKSSLGASRRGVQRYIPYRADDFQHGKKTGIAVAYVDHKSDEFEPFDKVIGQADQRTPPKVQGVRKKRAPKTPIVEEPDYDDDENGEMSMELEDSIPNSPSAYFTHTRMTAITSSVQRVGSSSRPVARSSDVDFDKVPSPRASSGFSSRKSLANGHSARSPGPSRLSQSTVVREEQDGGPNGKAPTPRRTSFTRMDQEADQEDEEQVEDAIQPDSPQSAKARGKQRASRVQPPPDSMNDVDEGMEDEIAQGLAEMDMDPMDMEVEEDQQSRKKARHAEGGDEGDQPASKKARKENEGTQKRKGKPRGKKENILREVTPEDPNAEDGLRRSKRPKIRPLEWWRLEKVVYGRRQGDGKCMVPTITEIRRIPKEEPVPLGSKYKKKRPPRSKSKTMEAESEPEQVLVYNPEEGWDDQTQSDGVVIDYDKGEEVLRRIAFTAKMVQPKPAANSGFYFQKIFGEGDFIAAGQLVIPSGGEKPTKGTKDNTFVFYVIEGAVNFRVNRTSYVIASGGMFLVPRGNMYFIQNISDREAKLFFAQARKVLRDEEEGASDTQGRSRSRSEQAGRRSSVGESSENRTEVALAVL</sequence>
<comment type="caution">
    <text evidence="9">The sequence shown here is derived from an EMBL/GenBank/DDBJ whole genome shotgun (WGS) entry which is preliminary data.</text>
</comment>
<dbReference type="InterPro" id="IPR011051">
    <property type="entry name" value="RmlC_Cupin_sf"/>
</dbReference>
<dbReference type="GO" id="GO:0000776">
    <property type="term" value="C:kinetochore"/>
    <property type="evidence" value="ECO:0007669"/>
    <property type="project" value="InterPro"/>
</dbReference>
<dbReference type="GO" id="GO:0005634">
    <property type="term" value="C:nucleus"/>
    <property type="evidence" value="ECO:0007669"/>
    <property type="project" value="UniProtKB-SubCell"/>
</dbReference>
<keyword evidence="3" id="KW-0238">DNA-binding</keyword>
<dbReference type="STRING" id="5627.A0A1C7LSM2"/>
<dbReference type="PANTHER" id="PTHR16684:SF11">
    <property type="entry name" value="CENTROMERE PROTEIN C"/>
    <property type="match status" value="1"/>
</dbReference>
<feature type="region of interest" description="Disordered" evidence="7">
    <location>
        <begin position="55"/>
        <end position="339"/>
    </location>
</feature>
<feature type="compositionally biased region" description="Basic and acidic residues" evidence="7">
    <location>
        <begin position="313"/>
        <end position="322"/>
    </location>
</feature>
<dbReference type="Gene3D" id="2.60.120.10">
    <property type="entry name" value="Jelly Rolls"/>
    <property type="match status" value="1"/>
</dbReference>
<evidence type="ECO:0000256" key="2">
    <source>
        <dbReference type="ARBA" id="ARBA00010291"/>
    </source>
</evidence>
<evidence type="ECO:0000313" key="9">
    <source>
        <dbReference type="EMBL" id="OBZ65784.1"/>
    </source>
</evidence>
<comment type="similarity">
    <text evidence="2">Belongs to the CENP-C/MIF2 family.</text>
</comment>
<organism evidence="9 10">
    <name type="scientific">Grifola frondosa</name>
    <name type="common">Maitake</name>
    <name type="synonym">Polyporus frondosus</name>
    <dbReference type="NCBI Taxonomy" id="5627"/>
    <lineage>
        <taxon>Eukaryota</taxon>
        <taxon>Fungi</taxon>
        <taxon>Dikarya</taxon>
        <taxon>Basidiomycota</taxon>
        <taxon>Agaricomycotina</taxon>
        <taxon>Agaricomycetes</taxon>
        <taxon>Polyporales</taxon>
        <taxon>Grifolaceae</taxon>
        <taxon>Grifola</taxon>
    </lineage>
</organism>
<reference evidence="9 10" key="1">
    <citation type="submission" date="2016-03" db="EMBL/GenBank/DDBJ databases">
        <title>Whole genome sequencing of Grifola frondosa 9006-11.</title>
        <authorList>
            <person name="Min B."/>
            <person name="Park H."/>
            <person name="Kim J.-G."/>
            <person name="Cho H."/>
            <person name="Oh Y.-L."/>
            <person name="Kong W.-S."/>
            <person name="Choi I.-G."/>
        </authorList>
    </citation>
    <scope>NUCLEOTIDE SEQUENCE [LARGE SCALE GENOMIC DNA]</scope>
    <source>
        <strain evidence="9 10">9006-11</strain>
    </source>
</reference>
<dbReference type="FunFam" id="2.60.120.10:FF:000033">
    <property type="entry name" value="Centromere protein C 1"/>
    <property type="match status" value="1"/>
</dbReference>
<accession>A0A1C7LSM2</accession>
<evidence type="ECO:0000256" key="1">
    <source>
        <dbReference type="ARBA" id="ARBA00004123"/>
    </source>
</evidence>
<feature type="compositionally biased region" description="Polar residues" evidence="7">
    <location>
        <begin position="101"/>
        <end position="129"/>
    </location>
</feature>
<feature type="domain" description="Mif2/CENP-C cupin" evidence="8">
    <location>
        <begin position="456"/>
        <end position="541"/>
    </location>
</feature>
<evidence type="ECO:0000256" key="6">
    <source>
        <dbReference type="ARBA" id="ARBA00075033"/>
    </source>
</evidence>
<dbReference type="CDD" id="cd06993">
    <property type="entry name" value="cupin_CENP-C_C"/>
    <property type="match status" value="1"/>
</dbReference>
<gene>
    <name evidence="9" type="primary">cnp3</name>
    <name evidence="9" type="ORF">A0H81_14278</name>
</gene>
<dbReference type="OMA" id="CHGRVQV"/>
<dbReference type="GO" id="GO:0051455">
    <property type="term" value="P:spindle attachment to meiosis I kinetochore"/>
    <property type="evidence" value="ECO:0007669"/>
    <property type="project" value="TreeGrafter"/>
</dbReference>
<feature type="compositionally biased region" description="Basic residues" evidence="7">
    <location>
        <begin position="384"/>
        <end position="395"/>
    </location>
</feature>
<keyword evidence="4" id="KW-0539">Nucleus</keyword>
<comment type="subcellular location">
    <subcellularLocation>
        <location evidence="1">Nucleus</location>
    </subcellularLocation>
</comment>
<proteinExistence type="inferred from homology"/>
<feature type="compositionally biased region" description="Acidic residues" evidence="7">
    <location>
        <begin position="203"/>
        <end position="213"/>
    </location>
</feature>
<name>A0A1C7LSM2_GRIFR</name>
<feature type="compositionally biased region" description="Acidic residues" evidence="7">
    <location>
        <begin position="81"/>
        <end position="99"/>
    </location>
</feature>
<dbReference type="Pfam" id="PF11699">
    <property type="entry name" value="CENP-C_C"/>
    <property type="match status" value="1"/>
</dbReference>
<dbReference type="EMBL" id="LUGG01000041">
    <property type="protein sequence ID" value="OBZ65784.1"/>
    <property type="molecule type" value="Genomic_DNA"/>
</dbReference>
<dbReference type="AlphaFoldDB" id="A0A1C7LSM2"/>
<dbReference type="InterPro" id="IPR025974">
    <property type="entry name" value="Mif2/CENP-C_cupin"/>
</dbReference>
<feature type="compositionally biased region" description="Acidic residues" evidence="7">
    <location>
        <begin position="243"/>
        <end position="253"/>
    </location>
</feature>
<dbReference type="InterPro" id="IPR014710">
    <property type="entry name" value="RmlC-like_jellyroll"/>
</dbReference>
<keyword evidence="10" id="KW-1185">Reference proteome</keyword>
<evidence type="ECO:0000259" key="8">
    <source>
        <dbReference type="Pfam" id="PF11699"/>
    </source>
</evidence>
<dbReference type="GO" id="GO:0019237">
    <property type="term" value="F:centromeric DNA binding"/>
    <property type="evidence" value="ECO:0007669"/>
    <property type="project" value="InterPro"/>
</dbReference>